<dbReference type="SFLD" id="SFLDG01062">
    <property type="entry name" value="methyltransferase_(Class_A)"/>
    <property type="match status" value="1"/>
</dbReference>
<protein>
    <recommendedName>
        <fullName evidence="12">Probable dual-specificity RNA methyltransferase RlmN</fullName>
        <ecNumber evidence="12">2.1.1.192</ecNumber>
    </recommendedName>
    <alternativeName>
        <fullName evidence="12">23S rRNA (adenine(2503)-C(2))-methyltransferase</fullName>
    </alternativeName>
    <alternativeName>
        <fullName evidence="12">23S rRNA m2A2503 methyltransferase</fullName>
    </alternativeName>
    <alternativeName>
        <fullName evidence="12">Ribosomal RNA large subunit methyltransferase N</fullName>
    </alternativeName>
    <alternativeName>
        <fullName evidence="12">tRNA (adenine(37)-C(2))-methyltransferase</fullName>
    </alternativeName>
    <alternativeName>
        <fullName evidence="12">tRNA m2A37 methyltransferase</fullName>
    </alternativeName>
</protein>
<feature type="binding site" evidence="12">
    <location>
        <position position="117"/>
    </location>
    <ligand>
        <name>[4Fe-4S] cluster</name>
        <dbReference type="ChEBI" id="CHEBI:49883"/>
        <note>4Fe-4S-S-AdoMet</note>
    </ligand>
</feature>
<dbReference type="EMBL" id="LN890655">
    <property type="protein sequence ID" value="CUS03005.2"/>
    <property type="molecule type" value="Genomic_DNA"/>
</dbReference>
<keyword evidence="7 12" id="KW-0949">S-adenosyl-L-methionine</keyword>
<comment type="cofactor">
    <cofactor evidence="12">
        <name>[4Fe-4S] cluster</name>
        <dbReference type="ChEBI" id="CHEBI:49883"/>
    </cofactor>
    <text evidence="12">Binds 1 [4Fe-4S] cluster. The cluster is coordinated with 3 cysteines and an exchangeable S-adenosyl-L-methionine.</text>
</comment>
<evidence type="ECO:0000256" key="9">
    <source>
        <dbReference type="ARBA" id="ARBA00022723"/>
    </source>
</evidence>
<dbReference type="GO" id="GO:0000049">
    <property type="term" value="F:tRNA binding"/>
    <property type="evidence" value="ECO:0007669"/>
    <property type="project" value="UniProtKB-UniRule"/>
</dbReference>
<dbReference type="SFLD" id="SFLDF00275">
    <property type="entry name" value="adenosine_C2_methyltransferase"/>
    <property type="match status" value="1"/>
</dbReference>
<accession>A0A160T328</accession>
<gene>
    <name evidence="12 14" type="primary">rlmN</name>
    <name evidence="14" type="ORF">CFX0092_A1127</name>
</gene>
<evidence type="ECO:0000256" key="12">
    <source>
        <dbReference type="HAMAP-Rule" id="MF_01849"/>
    </source>
</evidence>
<keyword evidence="11 12" id="KW-0411">Iron-sulfur</keyword>
<feature type="binding site" evidence="12">
    <location>
        <begin position="222"/>
        <end position="224"/>
    </location>
    <ligand>
        <name>S-adenosyl-L-methionine</name>
        <dbReference type="ChEBI" id="CHEBI:59789"/>
    </ligand>
</feature>
<keyword evidence="3 12" id="KW-0963">Cytoplasm</keyword>
<proteinExistence type="inferred from homology"/>
<name>A0A160T328_9CHLR</name>
<evidence type="ECO:0000313" key="14">
    <source>
        <dbReference type="EMBL" id="CUS03005.2"/>
    </source>
</evidence>
<comment type="miscellaneous">
    <text evidence="12">Reaction proceeds by a ping-pong mechanism involving intermediate methylation of a conserved cysteine residue.</text>
</comment>
<keyword evidence="15" id="KW-1185">Reference proteome</keyword>
<evidence type="ECO:0000256" key="3">
    <source>
        <dbReference type="ARBA" id="ARBA00022490"/>
    </source>
</evidence>
<keyword evidence="8 12" id="KW-0819">tRNA processing</keyword>
<evidence type="ECO:0000256" key="4">
    <source>
        <dbReference type="ARBA" id="ARBA00022552"/>
    </source>
</evidence>
<dbReference type="RefSeq" id="WP_095042555.1">
    <property type="nucleotide sequence ID" value="NZ_LN890655.1"/>
</dbReference>
<feature type="binding site" evidence="12">
    <location>
        <position position="121"/>
    </location>
    <ligand>
        <name>[4Fe-4S] cluster</name>
        <dbReference type="ChEBI" id="CHEBI:49883"/>
        <note>4Fe-4S-S-AdoMet</note>
    </ligand>
</feature>
<dbReference type="InterPro" id="IPR004383">
    <property type="entry name" value="rRNA_lsu_MTrfase_RlmN/Cfr"/>
</dbReference>
<keyword evidence="6 12" id="KW-0808">Transferase</keyword>
<comment type="caution">
    <text evidence="12">Lacks conserved residue(s) required for the propagation of feature annotation.</text>
</comment>
<evidence type="ECO:0000256" key="2">
    <source>
        <dbReference type="ARBA" id="ARBA00022485"/>
    </source>
</evidence>
<evidence type="ECO:0000256" key="5">
    <source>
        <dbReference type="ARBA" id="ARBA00022603"/>
    </source>
</evidence>
<dbReference type="Proteomes" id="UP000215027">
    <property type="component" value="Chromosome I"/>
</dbReference>
<dbReference type="GO" id="GO:0051539">
    <property type="term" value="F:4 iron, 4 sulfur cluster binding"/>
    <property type="evidence" value="ECO:0007669"/>
    <property type="project" value="UniProtKB-UniRule"/>
</dbReference>
<dbReference type="FunFam" id="3.20.20.70:FF:000014">
    <property type="entry name" value="Probable dual-specificity RNA methyltransferase RlmN"/>
    <property type="match status" value="1"/>
</dbReference>
<keyword evidence="9 12" id="KW-0479">Metal-binding</keyword>
<dbReference type="PANTHER" id="PTHR30544">
    <property type="entry name" value="23S RRNA METHYLTRANSFERASE"/>
    <property type="match status" value="1"/>
</dbReference>
<dbReference type="NCBIfam" id="TIGR00048">
    <property type="entry name" value="rRNA_mod_RlmN"/>
    <property type="match status" value="1"/>
</dbReference>
<feature type="binding site" evidence="12">
    <location>
        <begin position="167"/>
        <end position="168"/>
    </location>
    <ligand>
        <name>S-adenosyl-L-methionine</name>
        <dbReference type="ChEBI" id="CHEBI:59789"/>
    </ligand>
</feature>
<evidence type="ECO:0000256" key="10">
    <source>
        <dbReference type="ARBA" id="ARBA00023004"/>
    </source>
</evidence>
<comment type="subcellular location">
    <subcellularLocation>
        <location evidence="1 12">Cytoplasm</location>
    </subcellularLocation>
</comment>
<evidence type="ECO:0000256" key="7">
    <source>
        <dbReference type="ARBA" id="ARBA00022691"/>
    </source>
</evidence>
<keyword evidence="12" id="KW-1015">Disulfide bond</keyword>
<dbReference type="GO" id="GO:0030488">
    <property type="term" value="P:tRNA methylation"/>
    <property type="evidence" value="ECO:0007669"/>
    <property type="project" value="UniProtKB-UniRule"/>
</dbReference>
<keyword evidence="2 12" id="KW-0004">4Fe-4S</keyword>
<dbReference type="Gene3D" id="3.20.20.70">
    <property type="entry name" value="Aldolase class I"/>
    <property type="match status" value="1"/>
</dbReference>
<dbReference type="Pfam" id="PF21016">
    <property type="entry name" value="RlmN_N"/>
    <property type="match status" value="1"/>
</dbReference>
<dbReference type="OrthoDB" id="9793973at2"/>
<keyword evidence="5 12" id="KW-0489">Methyltransferase</keyword>
<dbReference type="CDD" id="cd01335">
    <property type="entry name" value="Radical_SAM"/>
    <property type="match status" value="1"/>
</dbReference>
<comment type="similarity">
    <text evidence="12">Belongs to the radical SAM superfamily. RlmN family.</text>
</comment>
<dbReference type="Pfam" id="PF04055">
    <property type="entry name" value="Radical_SAM"/>
    <property type="match status" value="1"/>
</dbReference>
<keyword evidence="4 12" id="KW-0698">rRNA processing</keyword>
<evidence type="ECO:0000259" key="13">
    <source>
        <dbReference type="PROSITE" id="PS51918"/>
    </source>
</evidence>
<dbReference type="GO" id="GO:0046872">
    <property type="term" value="F:metal ion binding"/>
    <property type="evidence" value="ECO:0007669"/>
    <property type="project" value="UniProtKB-KW"/>
</dbReference>
<evidence type="ECO:0000256" key="8">
    <source>
        <dbReference type="ARBA" id="ARBA00022694"/>
    </source>
</evidence>
<comment type="catalytic activity">
    <reaction evidence="12">
        <text>adenosine(2503) in 23S rRNA + 2 reduced [2Fe-2S]-[ferredoxin] + 2 S-adenosyl-L-methionine = 2-methyladenosine(2503) in 23S rRNA + 5'-deoxyadenosine + L-methionine + 2 oxidized [2Fe-2S]-[ferredoxin] + S-adenosyl-L-homocysteine</text>
        <dbReference type="Rhea" id="RHEA:42916"/>
        <dbReference type="Rhea" id="RHEA-COMP:10000"/>
        <dbReference type="Rhea" id="RHEA-COMP:10001"/>
        <dbReference type="Rhea" id="RHEA-COMP:10152"/>
        <dbReference type="Rhea" id="RHEA-COMP:10282"/>
        <dbReference type="ChEBI" id="CHEBI:17319"/>
        <dbReference type="ChEBI" id="CHEBI:33737"/>
        <dbReference type="ChEBI" id="CHEBI:33738"/>
        <dbReference type="ChEBI" id="CHEBI:57844"/>
        <dbReference type="ChEBI" id="CHEBI:57856"/>
        <dbReference type="ChEBI" id="CHEBI:59789"/>
        <dbReference type="ChEBI" id="CHEBI:74411"/>
        <dbReference type="ChEBI" id="CHEBI:74497"/>
        <dbReference type="EC" id="2.1.1.192"/>
    </reaction>
</comment>
<dbReference type="GO" id="GO:0005737">
    <property type="term" value="C:cytoplasm"/>
    <property type="evidence" value="ECO:0007669"/>
    <property type="project" value="UniProtKB-SubCell"/>
</dbReference>
<comment type="catalytic activity">
    <reaction evidence="12">
        <text>adenosine(37) in tRNA + 2 reduced [2Fe-2S]-[ferredoxin] + 2 S-adenosyl-L-methionine = 2-methyladenosine(37) in tRNA + 5'-deoxyadenosine + L-methionine + 2 oxidized [2Fe-2S]-[ferredoxin] + S-adenosyl-L-homocysteine</text>
        <dbReference type="Rhea" id="RHEA:43332"/>
        <dbReference type="Rhea" id="RHEA-COMP:10000"/>
        <dbReference type="Rhea" id="RHEA-COMP:10001"/>
        <dbReference type="Rhea" id="RHEA-COMP:10162"/>
        <dbReference type="Rhea" id="RHEA-COMP:10485"/>
        <dbReference type="ChEBI" id="CHEBI:17319"/>
        <dbReference type="ChEBI" id="CHEBI:33737"/>
        <dbReference type="ChEBI" id="CHEBI:33738"/>
        <dbReference type="ChEBI" id="CHEBI:57844"/>
        <dbReference type="ChEBI" id="CHEBI:57856"/>
        <dbReference type="ChEBI" id="CHEBI:59789"/>
        <dbReference type="ChEBI" id="CHEBI:74411"/>
        <dbReference type="ChEBI" id="CHEBI:74497"/>
        <dbReference type="EC" id="2.1.1.192"/>
    </reaction>
</comment>
<dbReference type="EC" id="2.1.1.192" evidence="12"/>
<dbReference type="InterPro" id="IPR040072">
    <property type="entry name" value="Methyltransferase_A"/>
</dbReference>
<dbReference type="InterPro" id="IPR013785">
    <property type="entry name" value="Aldolase_TIM"/>
</dbReference>
<dbReference type="PANTHER" id="PTHR30544:SF5">
    <property type="entry name" value="RADICAL SAM CORE DOMAIN-CONTAINING PROTEIN"/>
    <property type="match status" value="1"/>
</dbReference>
<dbReference type="Gene3D" id="1.10.150.530">
    <property type="match status" value="1"/>
</dbReference>
<feature type="active site" description="Proton acceptor" evidence="12">
    <location>
        <position position="97"/>
    </location>
</feature>
<dbReference type="SFLD" id="SFLDS00029">
    <property type="entry name" value="Radical_SAM"/>
    <property type="match status" value="1"/>
</dbReference>
<sequence>MSTDTGRINLLDLTLPQLTELLAEWGQPAYRAKQVWEWLYHRYAADFAAMSNLPGALRDRLAAETTLSIGEIVLDQHSKDGQTEKVLFQLPDGQFIETVLMRYEKRRTLCISTQAGCAMGCVFCATGQMGFMRHLSVAEIVGQVLHFARVLAATEEHVTNIVMMGMGEPLHNYDNTLAALDRLTDATGFNLGARKITISTVGHIPAIRRYADEQRQTPLAVSLHAATDEERGRLLPVNRRWPLADLMEACRYYVAQTGRRMTFEWALIAGENDTEEQAHKLGQLLRGMLAHVNLIPLNPTAGYGGQPSSPERVARFQEALTGYGVTSTVRVRRGIDIQAGCGQLRDRHLRGTTDDRPRTTVGR</sequence>
<evidence type="ECO:0000256" key="1">
    <source>
        <dbReference type="ARBA" id="ARBA00004496"/>
    </source>
</evidence>
<organism evidence="14 15">
    <name type="scientific">Candidatus Promineifilum breve</name>
    <dbReference type="NCBI Taxonomy" id="1806508"/>
    <lineage>
        <taxon>Bacteria</taxon>
        <taxon>Bacillati</taxon>
        <taxon>Chloroflexota</taxon>
        <taxon>Ardenticatenia</taxon>
        <taxon>Candidatus Promineifilales</taxon>
        <taxon>Candidatus Promineifilaceae</taxon>
        <taxon>Candidatus Promineifilum</taxon>
    </lineage>
</organism>
<evidence type="ECO:0000313" key="15">
    <source>
        <dbReference type="Proteomes" id="UP000215027"/>
    </source>
</evidence>
<evidence type="ECO:0000256" key="11">
    <source>
        <dbReference type="ARBA" id="ARBA00023014"/>
    </source>
</evidence>
<dbReference type="KEGG" id="pbf:CFX0092_A1127"/>
<feature type="binding site" evidence="12">
    <location>
        <position position="199"/>
    </location>
    <ligand>
        <name>S-adenosyl-L-methionine</name>
        <dbReference type="ChEBI" id="CHEBI:59789"/>
    </ligand>
</feature>
<dbReference type="InterPro" id="IPR027492">
    <property type="entry name" value="RNA_MTrfase_RlmN"/>
</dbReference>
<feature type="active site" description="S-methylcysteine intermediate" evidence="12">
    <location>
        <position position="341"/>
    </location>
</feature>
<dbReference type="HAMAP" id="MF_01849">
    <property type="entry name" value="RNA_methyltr_RlmN"/>
    <property type="match status" value="1"/>
</dbReference>
<feature type="binding site" evidence="12">
    <location>
        <position position="124"/>
    </location>
    <ligand>
        <name>[4Fe-4S] cluster</name>
        <dbReference type="ChEBI" id="CHEBI:49883"/>
        <note>4Fe-4S-S-AdoMet</note>
    </ligand>
</feature>
<dbReference type="GO" id="GO:0002935">
    <property type="term" value="F:tRNA (adenine(37)-C2)-methyltransferase activity"/>
    <property type="evidence" value="ECO:0007669"/>
    <property type="project" value="UniProtKB-UniRule"/>
</dbReference>
<dbReference type="PIRSF" id="PIRSF006004">
    <property type="entry name" value="CHP00048"/>
    <property type="match status" value="1"/>
</dbReference>
<dbReference type="GO" id="GO:0019843">
    <property type="term" value="F:rRNA binding"/>
    <property type="evidence" value="ECO:0007669"/>
    <property type="project" value="UniProtKB-UniRule"/>
</dbReference>
<dbReference type="SUPFAM" id="SSF102114">
    <property type="entry name" value="Radical SAM enzymes"/>
    <property type="match status" value="1"/>
</dbReference>
<dbReference type="GO" id="GO:0070040">
    <property type="term" value="F:rRNA (adenine(2503)-C2-)-methyltransferase activity"/>
    <property type="evidence" value="ECO:0007669"/>
    <property type="project" value="UniProtKB-UniRule"/>
</dbReference>
<dbReference type="GO" id="GO:0070475">
    <property type="term" value="P:rRNA base methylation"/>
    <property type="evidence" value="ECO:0007669"/>
    <property type="project" value="UniProtKB-UniRule"/>
</dbReference>
<dbReference type="PROSITE" id="PS51918">
    <property type="entry name" value="RADICAL_SAM"/>
    <property type="match status" value="1"/>
</dbReference>
<dbReference type="InterPro" id="IPR048641">
    <property type="entry name" value="RlmN_N"/>
</dbReference>
<dbReference type="InterPro" id="IPR058240">
    <property type="entry name" value="rSAM_sf"/>
</dbReference>
<comment type="function">
    <text evidence="12">Specifically methylates position 2 of adenine 2503 in 23S rRNA and position 2 of adenine 37 in tRNAs.</text>
</comment>
<dbReference type="AlphaFoldDB" id="A0A160T328"/>
<keyword evidence="10 12" id="KW-0408">Iron</keyword>
<dbReference type="InterPro" id="IPR007197">
    <property type="entry name" value="rSAM"/>
</dbReference>
<evidence type="ECO:0000256" key="6">
    <source>
        <dbReference type="ARBA" id="ARBA00022679"/>
    </source>
</evidence>
<feature type="binding site" evidence="12">
    <location>
        <position position="298"/>
    </location>
    <ligand>
        <name>S-adenosyl-L-methionine</name>
        <dbReference type="ChEBI" id="CHEBI:59789"/>
    </ligand>
</feature>
<reference evidence="14" key="1">
    <citation type="submission" date="2016-01" db="EMBL/GenBank/DDBJ databases">
        <authorList>
            <person name="Mcilroy J.S."/>
            <person name="Karst M S."/>
            <person name="Albertsen M."/>
        </authorList>
    </citation>
    <scope>NUCLEOTIDE SEQUENCE</scope>
    <source>
        <strain evidence="14">Cfx-K</strain>
    </source>
</reference>
<feature type="domain" description="Radical SAM core" evidence="13">
    <location>
        <begin position="103"/>
        <end position="336"/>
    </location>
</feature>